<reference evidence="2 3" key="1">
    <citation type="submission" date="2019-06" db="EMBL/GenBank/DDBJ databases">
        <title>Genome sequence of Litorilinea aerophila BAA-2444.</title>
        <authorList>
            <person name="Maclea K.S."/>
            <person name="Maurais E.G."/>
            <person name="Iannazzi L.C."/>
        </authorList>
    </citation>
    <scope>NUCLEOTIDE SEQUENCE [LARGE SCALE GENOMIC DNA]</scope>
    <source>
        <strain evidence="2 3">ATCC BAA-2444</strain>
    </source>
</reference>
<organism evidence="2 3">
    <name type="scientific">Litorilinea aerophila</name>
    <dbReference type="NCBI Taxonomy" id="1204385"/>
    <lineage>
        <taxon>Bacteria</taxon>
        <taxon>Bacillati</taxon>
        <taxon>Chloroflexota</taxon>
        <taxon>Caldilineae</taxon>
        <taxon>Caldilineales</taxon>
        <taxon>Caldilineaceae</taxon>
        <taxon>Litorilinea</taxon>
    </lineage>
</organism>
<dbReference type="OrthoDB" id="153510at2"/>
<gene>
    <name evidence="2" type="ORF">FKZ61_04415</name>
</gene>
<sequence length="219" mass="24539">MNEPKNDAPWAMHPEPGPLAVAPAGVGGYPAPTPAEAAEFSLLMSLALDEALEPAEMARFQRYLATYPTLATQWRRWQQMDERLRAVPAMEPPPEFRANVLARLDRQTRRQRLWLGTGIAFLSLLLWLTALGGTYLLVTFLFFQQAEWLVHLVHWVAYWSAAASEGLAALRATVISLLATPQVRLLCGMYLLSAFLILGLWTRLLRRSTQVEPGVWAEG</sequence>
<comment type="caution">
    <text evidence="2">The sequence shown here is derived from an EMBL/GenBank/DDBJ whole genome shotgun (WGS) entry which is preliminary data.</text>
</comment>
<protein>
    <submittedName>
        <fullName evidence="2">Uncharacterized protein</fullName>
    </submittedName>
</protein>
<feature type="transmembrane region" description="Helical" evidence="1">
    <location>
        <begin position="155"/>
        <end position="178"/>
    </location>
</feature>
<dbReference type="Proteomes" id="UP000317371">
    <property type="component" value="Unassembled WGS sequence"/>
</dbReference>
<name>A0A540VKG0_9CHLR</name>
<dbReference type="EMBL" id="VIGC01000004">
    <property type="protein sequence ID" value="TQE97260.1"/>
    <property type="molecule type" value="Genomic_DNA"/>
</dbReference>
<keyword evidence="3" id="KW-1185">Reference proteome</keyword>
<dbReference type="InParanoid" id="A0A540VKG0"/>
<dbReference type="InterPro" id="IPR041916">
    <property type="entry name" value="Anti_sigma_zinc_sf"/>
</dbReference>
<evidence type="ECO:0000256" key="1">
    <source>
        <dbReference type="SAM" id="Phobius"/>
    </source>
</evidence>
<dbReference type="Gene3D" id="1.10.10.1320">
    <property type="entry name" value="Anti-sigma factor, zinc-finger domain"/>
    <property type="match status" value="1"/>
</dbReference>
<accession>A0A540VKG0</accession>
<dbReference type="AlphaFoldDB" id="A0A540VKG0"/>
<keyword evidence="1" id="KW-1133">Transmembrane helix</keyword>
<keyword evidence="1" id="KW-0472">Membrane</keyword>
<evidence type="ECO:0000313" key="2">
    <source>
        <dbReference type="EMBL" id="TQE97260.1"/>
    </source>
</evidence>
<proteinExistence type="predicted"/>
<keyword evidence="1" id="KW-0812">Transmembrane</keyword>
<feature type="transmembrane region" description="Helical" evidence="1">
    <location>
        <begin position="113"/>
        <end position="143"/>
    </location>
</feature>
<dbReference type="RefSeq" id="WP_141608856.1">
    <property type="nucleotide sequence ID" value="NZ_VIGC02000004.1"/>
</dbReference>
<feature type="transmembrane region" description="Helical" evidence="1">
    <location>
        <begin position="185"/>
        <end position="204"/>
    </location>
</feature>
<evidence type="ECO:0000313" key="3">
    <source>
        <dbReference type="Proteomes" id="UP000317371"/>
    </source>
</evidence>